<sequence length="102" mass="11471">MTAPVQTPFFRWLQQHWLCTFGLMGLGFVMFGAASLNLVQLFTANLGFLAEHGLDAVREGALRQLAELVFSAYLAVAFYLLFKTCELALVQRLAHHQPRKDS</sequence>
<accession>A0A562ZK56</accession>
<keyword evidence="1" id="KW-1133">Transmembrane helix</keyword>
<evidence type="ECO:0000256" key="1">
    <source>
        <dbReference type="SAM" id="Phobius"/>
    </source>
</evidence>
<organism evidence="2 3">
    <name type="scientific">Caenimonas sedimenti</name>
    <dbReference type="NCBI Taxonomy" id="2596921"/>
    <lineage>
        <taxon>Bacteria</taxon>
        <taxon>Pseudomonadati</taxon>
        <taxon>Pseudomonadota</taxon>
        <taxon>Betaproteobacteria</taxon>
        <taxon>Burkholderiales</taxon>
        <taxon>Comamonadaceae</taxon>
        <taxon>Caenimonas</taxon>
    </lineage>
</organism>
<comment type="caution">
    <text evidence="2">The sequence shown here is derived from an EMBL/GenBank/DDBJ whole genome shotgun (WGS) entry which is preliminary data.</text>
</comment>
<evidence type="ECO:0000313" key="3">
    <source>
        <dbReference type="Proteomes" id="UP000318199"/>
    </source>
</evidence>
<evidence type="ECO:0000313" key="2">
    <source>
        <dbReference type="EMBL" id="TWO68969.1"/>
    </source>
</evidence>
<dbReference type="EMBL" id="VOBQ01000017">
    <property type="protein sequence ID" value="TWO68969.1"/>
    <property type="molecule type" value="Genomic_DNA"/>
</dbReference>
<evidence type="ECO:0008006" key="4">
    <source>
        <dbReference type="Google" id="ProtNLM"/>
    </source>
</evidence>
<feature type="transmembrane region" description="Helical" evidence="1">
    <location>
        <begin position="62"/>
        <end position="82"/>
    </location>
</feature>
<keyword evidence="3" id="KW-1185">Reference proteome</keyword>
<keyword evidence="1" id="KW-0812">Transmembrane</keyword>
<proteinExistence type="predicted"/>
<dbReference type="AlphaFoldDB" id="A0A562ZK56"/>
<keyword evidence="1" id="KW-0472">Membrane</keyword>
<feature type="transmembrane region" description="Helical" evidence="1">
    <location>
        <begin position="21"/>
        <end position="42"/>
    </location>
</feature>
<gene>
    <name evidence="2" type="ORF">FN976_21490</name>
</gene>
<reference evidence="2 3" key="1">
    <citation type="submission" date="2019-07" db="EMBL/GenBank/DDBJ databases">
        <title>Caenimonas sedimenti sp. nov., isolated from activated sludge.</title>
        <authorList>
            <person name="Xu J."/>
        </authorList>
    </citation>
    <scope>NUCLEOTIDE SEQUENCE [LARGE SCALE GENOMIC DNA]</scope>
    <source>
        <strain evidence="2 3">HX-9-20</strain>
    </source>
</reference>
<dbReference type="RefSeq" id="WP_186511071.1">
    <property type="nucleotide sequence ID" value="NZ_VOBQ01000017.1"/>
</dbReference>
<dbReference type="Proteomes" id="UP000318199">
    <property type="component" value="Unassembled WGS sequence"/>
</dbReference>
<protein>
    <recommendedName>
        <fullName evidence="4">DUF1206 domain-containing protein</fullName>
    </recommendedName>
</protein>
<name>A0A562ZK56_9BURK</name>